<evidence type="ECO:0000313" key="2">
    <source>
        <dbReference type="EMBL" id="PKK61310.1"/>
    </source>
</evidence>
<comment type="caution">
    <text evidence="2">The sequence shown here is derived from an EMBL/GenBank/DDBJ whole genome shotgun (WGS) entry which is preliminary data.</text>
</comment>
<dbReference type="Proteomes" id="UP000233469">
    <property type="component" value="Unassembled WGS sequence"/>
</dbReference>
<dbReference type="VEuPathDB" id="FungiDB:RhiirFUN_019217"/>
<dbReference type="AlphaFoldDB" id="A0A2N1MI40"/>
<dbReference type="EMBL" id="LLXL01002259">
    <property type="protein sequence ID" value="PKK61310.1"/>
    <property type="molecule type" value="Genomic_DNA"/>
</dbReference>
<dbReference type="InterPro" id="IPR035979">
    <property type="entry name" value="RBD_domain_sf"/>
</dbReference>
<proteinExistence type="predicted"/>
<reference evidence="2 3" key="1">
    <citation type="submission" date="2016-04" db="EMBL/GenBank/DDBJ databases">
        <title>Genome analyses suggest a sexual origin of heterokaryosis in a supposedly ancient asexual fungus.</title>
        <authorList>
            <person name="Ropars J."/>
            <person name="Sedzielewska K."/>
            <person name="Noel J."/>
            <person name="Charron P."/>
            <person name="Farinelli L."/>
            <person name="Marton T."/>
            <person name="Kruger M."/>
            <person name="Pelin A."/>
            <person name="Brachmann A."/>
            <person name="Corradi N."/>
        </authorList>
    </citation>
    <scope>NUCLEOTIDE SEQUENCE [LARGE SCALE GENOMIC DNA]</scope>
    <source>
        <strain evidence="2 3">C2</strain>
    </source>
</reference>
<protein>
    <recommendedName>
        <fullName evidence="4">CCHC-type domain-containing protein</fullName>
    </recommendedName>
</protein>
<evidence type="ECO:0000313" key="3">
    <source>
        <dbReference type="Proteomes" id="UP000233469"/>
    </source>
</evidence>
<feature type="compositionally biased region" description="Polar residues" evidence="1">
    <location>
        <begin position="107"/>
        <end position="123"/>
    </location>
</feature>
<feature type="compositionally biased region" description="Polar residues" evidence="1">
    <location>
        <begin position="67"/>
        <end position="93"/>
    </location>
</feature>
<reference evidence="2 3" key="2">
    <citation type="submission" date="2017-10" db="EMBL/GenBank/DDBJ databases">
        <title>Extensive intraspecific genome diversity in a model arbuscular mycorrhizal fungus.</title>
        <authorList>
            <person name="Chen E.C.H."/>
            <person name="Morin E."/>
            <person name="Baudet D."/>
            <person name="Noel J."/>
            <person name="Ndikumana S."/>
            <person name="Charron P."/>
            <person name="St-Onge C."/>
            <person name="Giorgi J."/>
            <person name="Grigoriev I.V."/>
            <person name="Roux C."/>
            <person name="Martin F.M."/>
            <person name="Corradi N."/>
        </authorList>
    </citation>
    <scope>NUCLEOTIDE SEQUENCE [LARGE SCALE GENOMIC DNA]</scope>
    <source>
        <strain evidence="2 3">C2</strain>
    </source>
</reference>
<name>A0A2N1MI40_9GLOM</name>
<dbReference type="SUPFAM" id="SSF54928">
    <property type="entry name" value="RNA-binding domain, RBD"/>
    <property type="match status" value="1"/>
</dbReference>
<feature type="region of interest" description="Disordered" evidence="1">
    <location>
        <begin position="61"/>
        <end position="135"/>
    </location>
</feature>
<dbReference type="GO" id="GO:0003676">
    <property type="term" value="F:nucleic acid binding"/>
    <property type="evidence" value="ECO:0007669"/>
    <property type="project" value="InterPro"/>
</dbReference>
<gene>
    <name evidence="2" type="ORF">RhiirC2_791985</name>
</gene>
<sequence length="369" mass="42380">MNRNPSSQPPDNNKEGRKDVFNLTVGGQKVSTQQSFGTFTPQDEQDFTEVLIVVKQRNYDKSAYHQAASSISSRRPQGSPHFQTLPPTESGYDQQDETSMDLDNNKTDNQQSTRQSSNDKQVSNPPPEDLDDQQNGKLSFRARASFNKIPNYDIVKITTIYQKKDKENLFQIEFDNQDQYDKFINAEFKFMENDELIKFQIKDNSDKIEKKKEKEAQKSQVLDIPLNYKPYKICAVFSKYGKIEDLYTRVKEQHTVRVIPLLLNDESRENRYGYALKLTGLLFGTTGRELTELLKGSGAKSVVIPRNPKNYNLLKYAMVYFPDEDVLTEAASLELNIKGSVLFWLNLDEKACHVCGSPEHIAKNCDKKR</sequence>
<dbReference type="VEuPathDB" id="FungiDB:RhiirA1_473705"/>
<organism evidence="2 3">
    <name type="scientific">Rhizophagus irregularis</name>
    <dbReference type="NCBI Taxonomy" id="588596"/>
    <lineage>
        <taxon>Eukaryota</taxon>
        <taxon>Fungi</taxon>
        <taxon>Fungi incertae sedis</taxon>
        <taxon>Mucoromycota</taxon>
        <taxon>Glomeromycotina</taxon>
        <taxon>Glomeromycetes</taxon>
        <taxon>Glomerales</taxon>
        <taxon>Glomeraceae</taxon>
        <taxon>Rhizophagus</taxon>
    </lineage>
</organism>
<accession>A0A2N1MI40</accession>
<evidence type="ECO:0008006" key="4">
    <source>
        <dbReference type="Google" id="ProtNLM"/>
    </source>
</evidence>
<dbReference type="VEuPathDB" id="FungiDB:FUN_014672"/>
<evidence type="ECO:0000256" key="1">
    <source>
        <dbReference type="SAM" id="MobiDB-lite"/>
    </source>
</evidence>